<keyword evidence="4" id="KW-1185">Reference proteome</keyword>
<evidence type="ECO:0000256" key="1">
    <source>
        <dbReference type="SAM" id="Phobius"/>
    </source>
</evidence>
<feature type="transmembrane region" description="Helical" evidence="1">
    <location>
        <begin position="334"/>
        <end position="356"/>
    </location>
</feature>
<dbReference type="Gene3D" id="3.90.550.10">
    <property type="entry name" value="Spore Coat Polysaccharide Biosynthesis Protein SpsA, Chain A"/>
    <property type="match status" value="1"/>
</dbReference>
<dbReference type="InterPro" id="IPR001173">
    <property type="entry name" value="Glyco_trans_2-like"/>
</dbReference>
<dbReference type="CDD" id="cd00761">
    <property type="entry name" value="Glyco_tranf_GTA_type"/>
    <property type="match status" value="1"/>
</dbReference>
<keyword evidence="1" id="KW-1133">Transmembrane helix</keyword>
<proteinExistence type="predicted"/>
<evidence type="ECO:0000313" key="3">
    <source>
        <dbReference type="EMBL" id="WEG35392.1"/>
    </source>
</evidence>
<dbReference type="Proteomes" id="UP001220478">
    <property type="component" value="Chromosome"/>
</dbReference>
<keyword evidence="1" id="KW-0472">Membrane</keyword>
<dbReference type="RefSeq" id="WP_315571489.1">
    <property type="nucleotide sequence ID" value="NZ_CP118868.1"/>
</dbReference>
<dbReference type="Pfam" id="PF00535">
    <property type="entry name" value="Glycos_transf_2"/>
    <property type="match status" value="1"/>
</dbReference>
<dbReference type="EMBL" id="CP118868">
    <property type="protein sequence ID" value="WEG35392.1"/>
    <property type="molecule type" value="Genomic_DNA"/>
</dbReference>
<dbReference type="PANTHER" id="PTHR22916:SF3">
    <property type="entry name" value="UDP-GLCNAC:BETAGAL BETA-1,3-N-ACETYLGLUCOSAMINYLTRANSFERASE-LIKE PROTEIN 1"/>
    <property type="match status" value="1"/>
</dbReference>
<sequence>MGKLLTVIIPAYNSQMYLERAVNSLLPYIKLIEVIIVNDGSNDDTAAIAAAYVQKYQDSVILINKENGGHGSAINAGMKLARGLYVKVLDSDDYFAAEPLNSLLQLIQQLSVAAELPDLIFTDYTLEILKQVYRQNHSLLTANELYPTERNNKFFYIDNKLRQVLPTNKLFTWQEVKKWSFTELLIMHTLCYRRDFLQNLHLTLPEGVFYEDNYYSLIPLQTVETMYYLPVNLYMYYIGRQGQSVNLQKIIQNYQHQVKVIKAMLADLKFGYRTGQPIILRDLTIKHMARMYEVCQLIYLMQPNPEHLAALQEVKEAFNRLDPQLWHYVKKKRLVIFLNFACKYLLSLAGLILKLLRRLRVINA</sequence>
<dbReference type="EC" id="2.4.-.-" evidence="3"/>
<name>A0ABY8C477_9FIRM</name>
<feature type="domain" description="Glycosyltransferase 2-like" evidence="2">
    <location>
        <begin position="6"/>
        <end position="134"/>
    </location>
</feature>
<dbReference type="GO" id="GO:0016757">
    <property type="term" value="F:glycosyltransferase activity"/>
    <property type="evidence" value="ECO:0007669"/>
    <property type="project" value="UniProtKB-KW"/>
</dbReference>
<keyword evidence="3" id="KW-0808">Transferase</keyword>
<organism evidence="3 4">
    <name type="scientific">Amygdalobacter indicium</name>
    <dbReference type="NCBI Taxonomy" id="3029272"/>
    <lineage>
        <taxon>Bacteria</taxon>
        <taxon>Bacillati</taxon>
        <taxon>Bacillota</taxon>
        <taxon>Clostridia</taxon>
        <taxon>Eubacteriales</taxon>
        <taxon>Oscillospiraceae</taxon>
        <taxon>Amygdalobacter</taxon>
    </lineage>
</organism>
<evidence type="ECO:0000313" key="4">
    <source>
        <dbReference type="Proteomes" id="UP001220478"/>
    </source>
</evidence>
<keyword evidence="1" id="KW-0812">Transmembrane</keyword>
<dbReference type="SUPFAM" id="SSF53448">
    <property type="entry name" value="Nucleotide-diphospho-sugar transferases"/>
    <property type="match status" value="1"/>
</dbReference>
<reference evidence="3 4" key="1">
    <citation type="submission" date="2023-02" db="EMBL/GenBank/DDBJ databases">
        <title>Novel Oscillospiraceae bacterial genomes.</title>
        <authorList>
            <person name="Srinivasan S."/>
            <person name="Austin M.N."/>
            <person name="Fiedler T.L."/>
            <person name="Strenk S.M."/>
            <person name="Agnew K.J."/>
            <person name="Nagana Gowda G.A."/>
            <person name="Raftery D."/>
            <person name="Beamer M.A."/>
            <person name="Achilles S.L."/>
            <person name="Wiesenfeld H.C."/>
            <person name="Fredricks D.N."/>
            <person name="Hillier S.L."/>
        </authorList>
    </citation>
    <scope>NUCLEOTIDE SEQUENCE [LARGE SCALE GENOMIC DNA]</scope>
    <source>
        <strain evidence="3 4">CHIC02 1186E3-8</strain>
    </source>
</reference>
<accession>A0ABY8C477</accession>
<dbReference type="InterPro" id="IPR029044">
    <property type="entry name" value="Nucleotide-diphossugar_trans"/>
</dbReference>
<evidence type="ECO:0000259" key="2">
    <source>
        <dbReference type="Pfam" id="PF00535"/>
    </source>
</evidence>
<keyword evidence="3" id="KW-0328">Glycosyltransferase</keyword>
<gene>
    <name evidence="3" type="ORF">PYS61_05540</name>
</gene>
<protein>
    <submittedName>
        <fullName evidence="3">Glycosyltransferase</fullName>
        <ecNumber evidence="3">2.4.-.-</ecNumber>
    </submittedName>
</protein>
<dbReference type="PANTHER" id="PTHR22916">
    <property type="entry name" value="GLYCOSYLTRANSFERASE"/>
    <property type="match status" value="1"/>
</dbReference>